<evidence type="ECO:0000313" key="2">
    <source>
        <dbReference type="EnsemblPlants" id="AET5Gv20864800.15"/>
    </source>
</evidence>
<accession>A0A453LNL3</accession>
<evidence type="ECO:0000256" key="1">
    <source>
        <dbReference type="SAM" id="Phobius"/>
    </source>
</evidence>
<evidence type="ECO:0008006" key="4">
    <source>
        <dbReference type="Google" id="ProtNLM"/>
    </source>
</evidence>
<name>A0A453LNL3_AEGTS</name>
<keyword evidence="3" id="KW-1185">Reference proteome</keyword>
<reference evidence="3" key="1">
    <citation type="journal article" date="2014" name="Science">
        <title>Ancient hybridizations among the ancestral genomes of bread wheat.</title>
        <authorList>
            <consortium name="International Wheat Genome Sequencing Consortium,"/>
            <person name="Marcussen T."/>
            <person name="Sandve S.R."/>
            <person name="Heier L."/>
            <person name="Spannagl M."/>
            <person name="Pfeifer M."/>
            <person name="Jakobsen K.S."/>
            <person name="Wulff B.B."/>
            <person name="Steuernagel B."/>
            <person name="Mayer K.F."/>
            <person name="Olsen O.A."/>
        </authorList>
    </citation>
    <scope>NUCLEOTIDE SEQUENCE [LARGE SCALE GENOMIC DNA]</scope>
    <source>
        <strain evidence="3">cv. AL8/78</strain>
    </source>
</reference>
<reference evidence="2" key="3">
    <citation type="journal article" date="2017" name="Nature">
        <title>Genome sequence of the progenitor of the wheat D genome Aegilops tauschii.</title>
        <authorList>
            <person name="Luo M.C."/>
            <person name="Gu Y.Q."/>
            <person name="Puiu D."/>
            <person name="Wang H."/>
            <person name="Twardziok S.O."/>
            <person name="Deal K.R."/>
            <person name="Huo N."/>
            <person name="Zhu T."/>
            <person name="Wang L."/>
            <person name="Wang Y."/>
            <person name="McGuire P.E."/>
            <person name="Liu S."/>
            <person name="Long H."/>
            <person name="Ramasamy R.K."/>
            <person name="Rodriguez J.C."/>
            <person name="Van S.L."/>
            <person name="Yuan L."/>
            <person name="Wang Z."/>
            <person name="Xia Z."/>
            <person name="Xiao L."/>
            <person name="Anderson O.D."/>
            <person name="Ouyang S."/>
            <person name="Liang Y."/>
            <person name="Zimin A.V."/>
            <person name="Pertea G."/>
            <person name="Qi P."/>
            <person name="Bennetzen J.L."/>
            <person name="Dai X."/>
            <person name="Dawson M.W."/>
            <person name="Muller H.G."/>
            <person name="Kugler K."/>
            <person name="Rivarola-Duarte L."/>
            <person name="Spannagl M."/>
            <person name="Mayer K.F.X."/>
            <person name="Lu F.H."/>
            <person name="Bevan M.W."/>
            <person name="Leroy P."/>
            <person name="Li P."/>
            <person name="You F.M."/>
            <person name="Sun Q."/>
            <person name="Liu Z."/>
            <person name="Lyons E."/>
            <person name="Wicker T."/>
            <person name="Salzberg S.L."/>
            <person name="Devos K.M."/>
            <person name="Dvorak J."/>
        </authorList>
    </citation>
    <scope>NUCLEOTIDE SEQUENCE [LARGE SCALE GENOMIC DNA]</scope>
    <source>
        <strain evidence="2">cv. AL8/78</strain>
    </source>
</reference>
<keyword evidence="1" id="KW-0812">Transmembrane</keyword>
<sequence>ELQGLWFGIICGLIVQMLLLLAITMRTNWDKEALKAKDRVFSSSLPLDVST</sequence>
<proteinExistence type="predicted"/>
<organism evidence="2 3">
    <name type="scientific">Aegilops tauschii subsp. strangulata</name>
    <name type="common">Goatgrass</name>
    <dbReference type="NCBI Taxonomy" id="200361"/>
    <lineage>
        <taxon>Eukaryota</taxon>
        <taxon>Viridiplantae</taxon>
        <taxon>Streptophyta</taxon>
        <taxon>Embryophyta</taxon>
        <taxon>Tracheophyta</taxon>
        <taxon>Spermatophyta</taxon>
        <taxon>Magnoliopsida</taxon>
        <taxon>Liliopsida</taxon>
        <taxon>Poales</taxon>
        <taxon>Poaceae</taxon>
        <taxon>BOP clade</taxon>
        <taxon>Pooideae</taxon>
        <taxon>Triticodae</taxon>
        <taxon>Triticeae</taxon>
        <taxon>Triticinae</taxon>
        <taxon>Aegilops</taxon>
    </lineage>
</organism>
<feature type="transmembrane region" description="Helical" evidence="1">
    <location>
        <begin position="6"/>
        <end position="25"/>
    </location>
</feature>
<reference evidence="3" key="2">
    <citation type="journal article" date="2017" name="Nat. Plants">
        <title>The Aegilops tauschii genome reveals multiple impacts of transposons.</title>
        <authorList>
            <person name="Zhao G."/>
            <person name="Zou C."/>
            <person name="Li K."/>
            <person name="Wang K."/>
            <person name="Li T."/>
            <person name="Gao L."/>
            <person name="Zhang X."/>
            <person name="Wang H."/>
            <person name="Yang Z."/>
            <person name="Liu X."/>
            <person name="Jiang W."/>
            <person name="Mao L."/>
            <person name="Kong X."/>
            <person name="Jiao Y."/>
            <person name="Jia J."/>
        </authorList>
    </citation>
    <scope>NUCLEOTIDE SEQUENCE [LARGE SCALE GENOMIC DNA]</scope>
    <source>
        <strain evidence="3">cv. AL8/78</strain>
    </source>
</reference>
<dbReference type="Gramene" id="AET5Gv20864800.15">
    <property type="protein sequence ID" value="AET5Gv20864800.15"/>
    <property type="gene ID" value="AET5Gv20864800"/>
</dbReference>
<dbReference type="Proteomes" id="UP000015105">
    <property type="component" value="Chromosome 5D"/>
</dbReference>
<dbReference type="AlphaFoldDB" id="A0A453LNL3"/>
<protein>
    <recommendedName>
        <fullName evidence="4">Protein DETOXIFICATION</fullName>
    </recommendedName>
</protein>
<keyword evidence="1" id="KW-0472">Membrane</keyword>
<reference evidence="2" key="5">
    <citation type="journal article" date="2021" name="G3 (Bethesda)">
        <title>Aegilops tauschii genome assembly Aet v5.0 features greater sequence contiguity and improved annotation.</title>
        <authorList>
            <person name="Wang L."/>
            <person name="Zhu T."/>
            <person name="Rodriguez J.C."/>
            <person name="Deal K.R."/>
            <person name="Dubcovsky J."/>
            <person name="McGuire P.E."/>
            <person name="Lux T."/>
            <person name="Spannagl M."/>
            <person name="Mayer K.F.X."/>
            <person name="Baldrich P."/>
            <person name="Meyers B.C."/>
            <person name="Huo N."/>
            <person name="Gu Y.Q."/>
            <person name="Zhou H."/>
            <person name="Devos K.M."/>
            <person name="Bennetzen J.L."/>
            <person name="Unver T."/>
            <person name="Budak H."/>
            <person name="Gulick P.J."/>
            <person name="Galiba G."/>
            <person name="Kalapos B."/>
            <person name="Nelson D.R."/>
            <person name="Li P."/>
            <person name="You F.M."/>
            <person name="Luo M.C."/>
            <person name="Dvorak J."/>
        </authorList>
    </citation>
    <scope>NUCLEOTIDE SEQUENCE [LARGE SCALE GENOMIC DNA]</scope>
    <source>
        <strain evidence="2">cv. AL8/78</strain>
    </source>
</reference>
<evidence type="ECO:0000313" key="3">
    <source>
        <dbReference type="Proteomes" id="UP000015105"/>
    </source>
</evidence>
<reference evidence="2" key="4">
    <citation type="submission" date="2019-03" db="UniProtKB">
        <authorList>
            <consortium name="EnsemblPlants"/>
        </authorList>
    </citation>
    <scope>IDENTIFICATION</scope>
</reference>
<keyword evidence="1" id="KW-1133">Transmembrane helix</keyword>
<dbReference type="EnsemblPlants" id="AET5Gv20864800.15">
    <property type="protein sequence ID" value="AET5Gv20864800.15"/>
    <property type="gene ID" value="AET5Gv20864800"/>
</dbReference>